<accession>A0A9W9C9D2</accession>
<gene>
    <name evidence="2" type="ORF">N0V89_008501</name>
</gene>
<sequence length="653" mass="71182">MFATSQAPCNPQQSFAPTPNRFSVLAELEQSPTQMKWAFDLVHPIPKLSRRRGKRAGKHKLKYTSQSNRDAQKNKGLGEICDKIVALSLNSGSTRSEPRDNTTTPMDTVRHHWAPQFRPDKTLEPSVPESVHLQPKPYIPHAKASPSTDDQEQTRQKESRFFPLSAFLASSPPAAHSVPASEPTRPVLTRNSQTKRTFAEAPSTSAQEAVASVCQALAMQRTDTAALEEPLAACVSISSLPSLVAQPSVPACRQRSEFPHVTASSFSPLPITSPHAASPVLTPKVMPNPPSTPSPFRPVDFSPEYILEEPPQPPVADLVTGQDPAQALHHYYSGYGRTCRSSLTTAPFTYPHPFCAPSQPRTTMVPPHISGVARLDEALRWSLFGYGAPQGPLSGTTSSVSVEDFLKMGHASPCWCSKCPNSVPLGELPHEKVIATSQTERTEIACNTLIIPKTFGDEPHEETVAGAWRREPENREIGIGTETESNELVPTSQSSSSSRPQSDFEELLRSVREAFTPDSDNESSEDDTWAVVYKGYPRPQVSMQSSQDTVSEPEIVSEPEVLSLPTTSPAFSETTWTIPPFDFELGSPREELVETNSLTTPSSPLNLWSSPSNSPFLTPVLPSTPPPTSVAPTPNRRTGSAVHTEDILNVQNI</sequence>
<reference evidence="2" key="1">
    <citation type="submission" date="2022-10" db="EMBL/GenBank/DDBJ databases">
        <title>Tapping the CABI collections for fungal endophytes: first genome assemblies for Collariella, Neodidymelliopsis, Ascochyta clinopodiicola, Didymella pomorum, Didymosphaeria variabile, Neocosmospora piperis and Neocucurbitaria cava.</title>
        <authorList>
            <person name="Hill R."/>
        </authorList>
    </citation>
    <scope>NUCLEOTIDE SEQUENCE</scope>
    <source>
        <strain evidence="2">IMI 356815</strain>
    </source>
</reference>
<name>A0A9W9C9D2_9PLEO</name>
<feature type="region of interest" description="Disordered" evidence="1">
    <location>
        <begin position="118"/>
        <end position="157"/>
    </location>
</feature>
<dbReference type="AlphaFoldDB" id="A0A9W9C9D2"/>
<feature type="region of interest" description="Disordered" evidence="1">
    <location>
        <begin position="617"/>
        <end position="645"/>
    </location>
</feature>
<proteinExistence type="predicted"/>
<protein>
    <submittedName>
        <fullName evidence="2">Uncharacterized protein</fullName>
    </submittedName>
</protein>
<feature type="compositionally biased region" description="Basic and acidic residues" evidence="1">
    <location>
        <begin position="460"/>
        <end position="476"/>
    </location>
</feature>
<evidence type="ECO:0000256" key="1">
    <source>
        <dbReference type="SAM" id="MobiDB-lite"/>
    </source>
</evidence>
<dbReference type="Proteomes" id="UP001140513">
    <property type="component" value="Unassembled WGS sequence"/>
</dbReference>
<feature type="compositionally biased region" description="Basic residues" evidence="1">
    <location>
        <begin position="50"/>
        <end position="62"/>
    </location>
</feature>
<evidence type="ECO:0000313" key="3">
    <source>
        <dbReference type="Proteomes" id="UP001140513"/>
    </source>
</evidence>
<feature type="compositionally biased region" description="Low complexity" evidence="1">
    <location>
        <begin position="492"/>
        <end position="501"/>
    </location>
</feature>
<dbReference type="OrthoDB" id="3800607at2759"/>
<dbReference type="EMBL" id="JAPEUX010000006">
    <property type="protein sequence ID" value="KAJ4349882.1"/>
    <property type="molecule type" value="Genomic_DNA"/>
</dbReference>
<dbReference type="RefSeq" id="XP_056068812.1">
    <property type="nucleotide sequence ID" value="XM_056217256.1"/>
</dbReference>
<dbReference type="GeneID" id="80912031"/>
<keyword evidence="3" id="KW-1185">Reference proteome</keyword>
<evidence type="ECO:0000313" key="2">
    <source>
        <dbReference type="EMBL" id="KAJ4349882.1"/>
    </source>
</evidence>
<feature type="region of interest" description="Disordered" evidence="1">
    <location>
        <begin position="50"/>
        <end position="74"/>
    </location>
</feature>
<organism evidence="2 3">
    <name type="scientific">Didymosphaeria variabile</name>
    <dbReference type="NCBI Taxonomy" id="1932322"/>
    <lineage>
        <taxon>Eukaryota</taxon>
        <taxon>Fungi</taxon>
        <taxon>Dikarya</taxon>
        <taxon>Ascomycota</taxon>
        <taxon>Pezizomycotina</taxon>
        <taxon>Dothideomycetes</taxon>
        <taxon>Pleosporomycetidae</taxon>
        <taxon>Pleosporales</taxon>
        <taxon>Massarineae</taxon>
        <taxon>Didymosphaeriaceae</taxon>
        <taxon>Didymosphaeria</taxon>
    </lineage>
</organism>
<comment type="caution">
    <text evidence="2">The sequence shown here is derived from an EMBL/GenBank/DDBJ whole genome shotgun (WGS) entry which is preliminary data.</text>
</comment>
<feature type="compositionally biased region" description="Polar residues" evidence="1">
    <location>
        <begin position="482"/>
        <end position="491"/>
    </location>
</feature>
<feature type="region of interest" description="Disordered" evidence="1">
    <location>
        <begin position="460"/>
        <end position="506"/>
    </location>
</feature>